<reference evidence="2" key="3">
    <citation type="submission" date="2022-06" db="UniProtKB">
        <authorList>
            <consortium name="EnsemblPlants"/>
        </authorList>
    </citation>
    <scope>IDENTIFICATION</scope>
</reference>
<reference evidence="2" key="2">
    <citation type="submission" date="2018-03" db="EMBL/GenBank/DDBJ databases">
        <title>The Triticum urartu genome reveals the dynamic nature of wheat genome evolution.</title>
        <authorList>
            <person name="Ling H."/>
            <person name="Ma B."/>
            <person name="Shi X."/>
            <person name="Liu H."/>
            <person name="Dong L."/>
            <person name="Sun H."/>
            <person name="Cao Y."/>
            <person name="Gao Q."/>
            <person name="Zheng S."/>
            <person name="Li Y."/>
            <person name="Yu Y."/>
            <person name="Du H."/>
            <person name="Qi M."/>
            <person name="Li Y."/>
            <person name="Yu H."/>
            <person name="Cui Y."/>
            <person name="Wang N."/>
            <person name="Chen C."/>
            <person name="Wu H."/>
            <person name="Zhao Y."/>
            <person name="Zhang J."/>
            <person name="Li Y."/>
            <person name="Zhou W."/>
            <person name="Zhang B."/>
            <person name="Hu W."/>
            <person name="Eijk M."/>
            <person name="Tang J."/>
            <person name="Witsenboer H."/>
            <person name="Zhao S."/>
            <person name="Li Z."/>
            <person name="Zhang A."/>
            <person name="Wang D."/>
            <person name="Liang C."/>
        </authorList>
    </citation>
    <scope>NUCLEOTIDE SEQUENCE [LARGE SCALE GENOMIC DNA]</scope>
    <source>
        <strain evidence="2">cv. G1812</strain>
    </source>
</reference>
<feature type="compositionally biased region" description="Basic residues" evidence="1">
    <location>
        <begin position="64"/>
        <end position="85"/>
    </location>
</feature>
<evidence type="ECO:0000256" key="1">
    <source>
        <dbReference type="SAM" id="MobiDB-lite"/>
    </source>
</evidence>
<proteinExistence type="predicted"/>
<feature type="region of interest" description="Disordered" evidence="1">
    <location>
        <begin position="52"/>
        <end position="85"/>
    </location>
</feature>
<dbReference type="AlphaFoldDB" id="A0A8R7UF91"/>
<reference evidence="3" key="1">
    <citation type="journal article" date="2013" name="Nature">
        <title>Draft genome of the wheat A-genome progenitor Triticum urartu.</title>
        <authorList>
            <person name="Ling H.Q."/>
            <person name="Zhao S."/>
            <person name="Liu D."/>
            <person name="Wang J."/>
            <person name="Sun H."/>
            <person name="Zhang C."/>
            <person name="Fan H."/>
            <person name="Li D."/>
            <person name="Dong L."/>
            <person name="Tao Y."/>
            <person name="Gao C."/>
            <person name="Wu H."/>
            <person name="Li Y."/>
            <person name="Cui Y."/>
            <person name="Guo X."/>
            <person name="Zheng S."/>
            <person name="Wang B."/>
            <person name="Yu K."/>
            <person name="Liang Q."/>
            <person name="Yang W."/>
            <person name="Lou X."/>
            <person name="Chen J."/>
            <person name="Feng M."/>
            <person name="Jian J."/>
            <person name="Zhang X."/>
            <person name="Luo G."/>
            <person name="Jiang Y."/>
            <person name="Liu J."/>
            <person name="Wang Z."/>
            <person name="Sha Y."/>
            <person name="Zhang B."/>
            <person name="Wu H."/>
            <person name="Tang D."/>
            <person name="Shen Q."/>
            <person name="Xue P."/>
            <person name="Zou S."/>
            <person name="Wang X."/>
            <person name="Liu X."/>
            <person name="Wang F."/>
            <person name="Yang Y."/>
            <person name="An X."/>
            <person name="Dong Z."/>
            <person name="Zhang K."/>
            <person name="Zhang X."/>
            <person name="Luo M.C."/>
            <person name="Dvorak J."/>
            <person name="Tong Y."/>
            <person name="Wang J."/>
            <person name="Yang H."/>
            <person name="Li Z."/>
            <person name="Wang D."/>
            <person name="Zhang A."/>
            <person name="Wang J."/>
        </authorList>
    </citation>
    <scope>NUCLEOTIDE SEQUENCE</scope>
    <source>
        <strain evidence="3">cv. G1812</strain>
    </source>
</reference>
<name>A0A8R7UF91_TRIUA</name>
<feature type="region of interest" description="Disordered" evidence="1">
    <location>
        <begin position="1"/>
        <end position="29"/>
    </location>
</feature>
<dbReference type="EnsemblPlants" id="TuG1812G0500001153.01.T01">
    <property type="protein sequence ID" value="TuG1812G0500001153.01.T01.cds465324"/>
    <property type="gene ID" value="TuG1812G0500001153.01"/>
</dbReference>
<evidence type="ECO:0000313" key="3">
    <source>
        <dbReference type="Proteomes" id="UP000015106"/>
    </source>
</evidence>
<keyword evidence="3" id="KW-1185">Reference proteome</keyword>
<dbReference type="Gramene" id="TuG1812G0500001153.01.T01">
    <property type="protein sequence ID" value="TuG1812G0500001153.01.T01.cds465324"/>
    <property type="gene ID" value="TuG1812G0500001153.01"/>
</dbReference>
<feature type="compositionally biased region" description="Low complexity" evidence="1">
    <location>
        <begin position="54"/>
        <end position="63"/>
    </location>
</feature>
<accession>A0A8R7UF91</accession>
<sequence>MEHHHRISTSPSGSGHPRRCRTSSARRSSCRVAVVACCRATRGVLPLLLEQALPPRVDSSSSSPRRRTTPRTRTHSSRRRQALPP</sequence>
<organism evidence="2 3">
    <name type="scientific">Triticum urartu</name>
    <name type="common">Red wild einkorn</name>
    <name type="synonym">Crithodium urartu</name>
    <dbReference type="NCBI Taxonomy" id="4572"/>
    <lineage>
        <taxon>Eukaryota</taxon>
        <taxon>Viridiplantae</taxon>
        <taxon>Streptophyta</taxon>
        <taxon>Embryophyta</taxon>
        <taxon>Tracheophyta</taxon>
        <taxon>Spermatophyta</taxon>
        <taxon>Magnoliopsida</taxon>
        <taxon>Liliopsida</taxon>
        <taxon>Poales</taxon>
        <taxon>Poaceae</taxon>
        <taxon>BOP clade</taxon>
        <taxon>Pooideae</taxon>
        <taxon>Triticodae</taxon>
        <taxon>Triticeae</taxon>
        <taxon>Triticinae</taxon>
        <taxon>Triticum</taxon>
    </lineage>
</organism>
<protein>
    <submittedName>
        <fullName evidence="2">Uncharacterized protein</fullName>
    </submittedName>
</protein>
<evidence type="ECO:0000313" key="2">
    <source>
        <dbReference type="EnsemblPlants" id="TuG1812G0500001153.01.T01.cds465324"/>
    </source>
</evidence>
<dbReference type="Proteomes" id="UP000015106">
    <property type="component" value="Chromosome 5"/>
</dbReference>